<dbReference type="RefSeq" id="WP_169282452.1">
    <property type="nucleotide sequence ID" value="NZ_CP051680.1"/>
</dbReference>
<dbReference type="InterPro" id="IPR036388">
    <property type="entry name" value="WH-like_DNA-bd_sf"/>
</dbReference>
<dbReference type="Gene3D" id="1.10.10.10">
    <property type="entry name" value="Winged helix-like DNA-binding domain superfamily/Winged helix DNA-binding domain"/>
    <property type="match status" value="1"/>
</dbReference>
<dbReference type="Gene3D" id="3.30.420.40">
    <property type="match status" value="2"/>
</dbReference>
<dbReference type="SUPFAM" id="SSF46785">
    <property type="entry name" value="Winged helix' DNA-binding domain"/>
    <property type="match status" value="1"/>
</dbReference>
<dbReference type="EMBL" id="CP051680">
    <property type="protein sequence ID" value="QJD86200.1"/>
    <property type="molecule type" value="Genomic_DNA"/>
</dbReference>
<dbReference type="AlphaFoldDB" id="A0A7Z2VNK5"/>
<dbReference type="PANTHER" id="PTHR18964:SF149">
    <property type="entry name" value="BIFUNCTIONAL UDP-N-ACETYLGLUCOSAMINE 2-EPIMERASE_N-ACETYLMANNOSAMINE KINASE"/>
    <property type="match status" value="1"/>
</dbReference>
<dbReference type="GO" id="GO:0042732">
    <property type="term" value="P:D-xylose metabolic process"/>
    <property type="evidence" value="ECO:0007669"/>
    <property type="project" value="UniProtKB-KW"/>
</dbReference>
<reference evidence="4 5" key="1">
    <citation type="submission" date="2020-04" db="EMBL/GenBank/DDBJ databases">
        <title>Genome sequencing of novel species.</title>
        <authorList>
            <person name="Heo J."/>
            <person name="Kim S.-J."/>
            <person name="Kim J.-S."/>
            <person name="Hong S.-B."/>
            <person name="Kwon S.-W."/>
        </authorList>
    </citation>
    <scope>NUCLEOTIDE SEQUENCE [LARGE SCALE GENOMIC DNA]</scope>
    <source>
        <strain evidence="4 5">MFER-1</strain>
    </source>
</reference>
<accession>A0A7Z2VNK5</accession>
<dbReference type="Pfam" id="PF00480">
    <property type="entry name" value="ROK"/>
    <property type="match status" value="1"/>
</dbReference>
<evidence type="ECO:0000256" key="2">
    <source>
        <dbReference type="ARBA" id="ARBA00006479"/>
    </source>
</evidence>
<evidence type="ECO:0000256" key="3">
    <source>
        <dbReference type="ARBA" id="ARBA00022629"/>
    </source>
</evidence>
<dbReference type="SUPFAM" id="SSF53067">
    <property type="entry name" value="Actin-like ATPase domain"/>
    <property type="match status" value="1"/>
</dbReference>
<dbReference type="InterPro" id="IPR043129">
    <property type="entry name" value="ATPase_NBD"/>
</dbReference>
<dbReference type="Proteomes" id="UP000502248">
    <property type="component" value="Chromosome"/>
</dbReference>
<comment type="function">
    <text evidence="1">Transcriptional repressor of xylose-utilizing enzymes.</text>
</comment>
<keyword evidence="3" id="KW-0119">Carbohydrate metabolism</keyword>
<sequence length="373" mass="40376">MQKGSMEFLKKINRDLVLDSIRADKSVSRAKLAKKLGLSRSTVSLIVDELIAKKFVVETGFGSSTKEGGRRGIELSFNSRSAFGVGVELLEQGLLVCITDLDGNIVLKKQIVSDKDYGSMASCIHESLREASVEADKVIAVGFCVPGLANSKEGVIVDAPLLGWKNVNFVAEMMPYLNKPIYINNDVNCSALGERWVGGAKDMDDFVYIYIGSGVGSAIIANGSLVHGKDYMAGEIAYLIFDEDALQHQINVIGEFGVFEKKTSVRSLASSRSSVGEVFLGYERGNEQSVFVVNRFVTHLSAGIANMVSLLNPEKVIIGGEISEFIPIFLDDIQKRVSGITPIQTDIEAACIGEEAGVLGVIAYAFDQEQNKI</sequence>
<proteinExistence type="inferred from homology"/>
<dbReference type="InterPro" id="IPR036390">
    <property type="entry name" value="WH_DNA-bd_sf"/>
</dbReference>
<dbReference type="PANTHER" id="PTHR18964">
    <property type="entry name" value="ROK (REPRESSOR, ORF, KINASE) FAMILY"/>
    <property type="match status" value="1"/>
</dbReference>
<dbReference type="InterPro" id="IPR000600">
    <property type="entry name" value="ROK"/>
</dbReference>
<evidence type="ECO:0000313" key="5">
    <source>
        <dbReference type="Proteomes" id="UP000502248"/>
    </source>
</evidence>
<keyword evidence="5" id="KW-1185">Reference proteome</keyword>
<protein>
    <submittedName>
        <fullName evidence="4">ROK family transcriptional regulator</fullName>
    </submittedName>
</protein>
<name>A0A7Z2VNK5_9BACL</name>
<evidence type="ECO:0000313" key="4">
    <source>
        <dbReference type="EMBL" id="QJD86200.1"/>
    </source>
</evidence>
<comment type="similarity">
    <text evidence="2">Belongs to the ROK (NagC/XylR) family.</text>
</comment>
<dbReference type="KEGG" id="cheb:HH215_25495"/>
<organism evidence="4 5">
    <name type="scientific">Cohnella herbarum</name>
    <dbReference type="NCBI Taxonomy" id="2728023"/>
    <lineage>
        <taxon>Bacteria</taxon>
        <taxon>Bacillati</taxon>
        <taxon>Bacillota</taxon>
        <taxon>Bacilli</taxon>
        <taxon>Bacillales</taxon>
        <taxon>Paenibacillaceae</taxon>
        <taxon>Cohnella</taxon>
    </lineage>
</organism>
<evidence type="ECO:0000256" key="1">
    <source>
        <dbReference type="ARBA" id="ARBA00002486"/>
    </source>
</evidence>
<gene>
    <name evidence="4" type="ORF">HH215_25495</name>
</gene>
<keyword evidence="3" id="KW-0859">Xylose metabolism</keyword>